<dbReference type="EMBL" id="KZ559130">
    <property type="protein sequence ID" value="PLB39234.1"/>
    <property type="molecule type" value="Genomic_DNA"/>
</dbReference>
<feature type="compositionally biased region" description="Low complexity" evidence="2">
    <location>
        <begin position="30"/>
        <end position="43"/>
    </location>
</feature>
<dbReference type="PANTHER" id="PTHR46734">
    <property type="entry name" value="TELOMERIC REPEAT-BINDING FACTOR 1 TERF1"/>
    <property type="match status" value="1"/>
</dbReference>
<evidence type="ECO:0000313" key="5">
    <source>
        <dbReference type="Proteomes" id="UP000234585"/>
    </source>
</evidence>
<dbReference type="InterPro" id="IPR001005">
    <property type="entry name" value="SANT/Myb"/>
</dbReference>
<feature type="region of interest" description="Disordered" evidence="2">
    <location>
        <begin position="156"/>
        <end position="176"/>
    </location>
</feature>
<evidence type="ECO:0000256" key="1">
    <source>
        <dbReference type="ARBA" id="ARBA00023242"/>
    </source>
</evidence>
<dbReference type="PROSITE" id="PS50090">
    <property type="entry name" value="MYB_LIKE"/>
    <property type="match status" value="1"/>
</dbReference>
<protein>
    <recommendedName>
        <fullName evidence="3">Myb-like domain-containing protein</fullName>
    </recommendedName>
</protein>
<feature type="region of interest" description="Disordered" evidence="2">
    <location>
        <begin position="219"/>
        <end position="306"/>
    </location>
</feature>
<dbReference type="RefSeq" id="XP_024673246.1">
    <property type="nucleotide sequence ID" value="XM_024812036.1"/>
</dbReference>
<dbReference type="SMART" id="SM00717">
    <property type="entry name" value="SANT"/>
    <property type="match status" value="2"/>
</dbReference>
<feature type="compositionally biased region" description="Low complexity" evidence="2">
    <location>
        <begin position="562"/>
        <end position="572"/>
    </location>
</feature>
<organism evidence="4 5">
    <name type="scientific">Aspergillus candidus</name>
    <dbReference type="NCBI Taxonomy" id="41067"/>
    <lineage>
        <taxon>Eukaryota</taxon>
        <taxon>Fungi</taxon>
        <taxon>Dikarya</taxon>
        <taxon>Ascomycota</taxon>
        <taxon>Pezizomycotina</taxon>
        <taxon>Eurotiomycetes</taxon>
        <taxon>Eurotiomycetidae</taxon>
        <taxon>Eurotiales</taxon>
        <taxon>Aspergillaceae</taxon>
        <taxon>Aspergillus</taxon>
        <taxon>Aspergillus subgen. Circumdati</taxon>
    </lineage>
</organism>
<feature type="compositionally biased region" description="Polar residues" evidence="2">
    <location>
        <begin position="59"/>
        <end position="75"/>
    </location>
</feature>
<dbReference type="SUPFAM" id="SSF46689">
    <property type="entry name" value="Homeodomain-like"/>
    <property type="match status" value="2"/>
</dbReference>
<sequence length="666" mass="71583">MDSTGTFAKALDESQVRELPQLQSFRIAPLRQPVSSRVLSVPSPLEPDASGAREPSAIPKTSNSSGALSTRNNDPSGGGAPESSNVARTTKKPGDASADPQLSLEPPPKPILPAFVNLRALERFPYSSFDDDTHARKRRRLGIHADSFGEHLQLPIPQAQKEQRPPPFGPFAILNGLNEPPPNAALLPPIEAGSISQLLSKPSRDASAVEPLLLAADSSSESLIESAAASQNGEKREGRIEEILDSPVAAREEPHGEKHRAPEPSHPGHETGDAGADEPVEAPAQEGTAPLSPKSRGRSRKNVRKWTEEETTALLRGVVKCGIGNWTAILAQPELEFNKRSASNLKDRFRVCCPWAYRAQDPNEATKKLRDTLADALSRAETEASDGIAGKIRLPAPWPADSDPPVGGTTSASPDDPPSPTAEVTPKEPPPQSTSKGSPKSTPTLSSRSKSTLESLGIPEPHFTMKSRRRSRRPFTTAEDEALLKGYAVHGFQWTLIQQDTRLNLGHRRATDLRDRFRTKFPHAYRDGGSASGKTLPGPSKNSPKLQDSTDKSPPSLPSLPPLNNNNLNLNPTPKPPASRDKDKVKDKEKEKAKEGDPLKSKPIDPTLSPPAPPHSLLESSTVLPLPPATVLFPFPLDEASNGASGVVDGSWTDNTLAPMTWDELA</sequence>
<dbReference type="InterPro" id="IPR052450">
    <property type="entry name" value="TRBD-Containing_Protein"/>
</dbReference>
<feature type="region of interest" description="Disordered" evidence="2">
    <location>
        <begin position="30"/>
        <end position="110"/>
    </location>
</feature>
<dbReference type="CDD" id="cd11660">
    <property type="entry name" value="SANT_TRF"/>
    <property type="match status" value="2"/>
</dbReference>
<feature type="compositionally biased region" description="Basic residues" evidence="2">
    <location>
        <begin position="295"/>
        <end position="304"/>
    </location>
</feature>
<dbReference type="STRING" id="41067.A0A2I2FF33"/>
<dbReference type="OrthoDB" id="608866at2759"/>
<dbReference type="PANTHER" id="PTHR46734:SF1">
    <property type="entry name" value="TELOMERIC REPEAT-BINDING FACTOR 1"/>
    <property type="match status" value="1"/>
</dbReference>
<feature type="region of interest" description="Disordered" evidence="2">
    <location>
        <begin position="518"/>
        <end position="621"/>
    </location>
</feature>
<feature type="compositionally biased region" description="Basic and acidic residues" evidence="2">
    <location>
        <begin position="233"/>
        <end position="242"/>
    </location>
</feature>
<dbReference type="Gene3D" id="1.10.246.220">
    <property type="match status" value="1"/>
</dbReference>
<evidence type="ECO:0000259" key="3">
    <source>
        <dbReference type="PROSITE" id="PS50090"/>
    </source>
</evidence>
<evidence type="ECO:0000256" key="2">
    <source>
        <dbReference type="SAM" id="MobiDB-lite"/>
    </source>
</evidence>
<feature type="domain" description="Myb-like" evidence="3">
    <location>
        <begin position="298"/>
        <end position="350"/>
    </location>
</feature>
<feature type="region of interest" description="Disordered" evidence="2">
    <location>
        <begin position="644"/>
        <end position="666"/>
    </location>
</feature>
<feature type="region of interest" description="Disordered" evidence="2">
    <location>
        <begin position="381"/>
        <end position="476"/>
    </location>
</feature>
<evidence type="ECO:0000313" key="4">
    <source>
        <dbReference type="EMBL" id="PLB39234.1"/>
    </source>
</evidence>
<name>A0A2I2FF33_ASPCN</name>
<keyword evidence="5" id="KW-1185">Reference proteome</keyword>
<feature type="compositionally biased region" description="Basic and acidic residues" evidence="2">
    <location>
        <begin position="250"/>
        <end position="272"/>
    </location>
</feature>
<dbReference type="AlphaFoldDB" id="A0A2I2FF33"/>
<dbReference type="Gene3D" id="1.10.10.60">
    <property type="entry name" value="Homeodomain-like"/>
    <property type="match status" value="1"/>
</dbReference>
<dbReference type="InterPro" id="IPR009057">
    <property type="entry name" value="Homeodomain-like_sf"/>
</dbReference>
<feature type="compositionally biased region" description="Low complexity" evidence="2">
    <location>
        <begin position="433"/>
        <end position="447"/>
    </location>
</feature>
<proteinExistence type="predicted"/>
<reference evidence="4 5" key="1">
    <citation type="submission" date="2017-12" db="EMBL/GenBank/DDBJ databases">
        <authorList>
            <consortium name="DOE Joint Genome Institute"/>
            <person name="Haridas S."/>
            <person name="Kjaerbolling I."/>
            <person name="Vesth T.C."/>
            <person name="Frisvad J.C."/>
            <person name="Nybo J.L."/>
            <person name="Theobald S."/>
            <person name="Kuo A."/>
            <person name="Bowyer P."/>
            <person name="Matsuda Y."/>
            <person name="Mondo S."/>
            <person name="Lyhne E.K."/>
            <person name="Kogle M.E."/>
            <person name="Clum A."/>
            <person name="Lipzen A."/>
            <person name="Salamov A."/>
            <person name="Ngan C.Y."/>
            <person name="Daum C."/>
            <person name="Chiniquy J."/>
            <person name="Barry K."/>
            <person name="LaButti K."/>
            <person name="Simmons B.A."/>
            <person name="Magnuson J.K."/>
            <person name="Mortensen U.H."/>
            <person name="Larsen T.O."/>
            <person name="Grigoriev I.V."/>
            <person name="Baker S.E."/>
            <person name="Andersen M.R."/>
            <person name="Nordberg H.P."/>
            <person name="Cantor M.N."/>
            <person name="Hua S.X."/>
        </authorList>
    </citation>
    <scope>NUCLEOTIDE SEQUENCE [LARGE SCALE GENOMIC DNA]</scope>
    <source>
        <strain evidence="4 5">CBS 102.13</strain>
    </source>
</reference>
<dbReference type="GeneID" id="36519196"/>
<feature type="compositionally biased region" description="Low complexity" evidence="2">
    <location>
        <begin position="219"/>
        <end position="230"/>
    </location>
</feature>
<dbReference type="Pfam" id="PF13921">
    <property type="entry name" value="Myb_DNA-bind_6"/>
    <property type="match status" value="1"/>
</dbReference>
<accession>A0A2I2FF33</accession>
<feature type="compositionally biased region" description="Basic and acidic residues" evidence="2">
    <location>
        <begin position="578"/>
        <end position="603"/>
    </location>
</feature>
<gene>
    <name evidence="4" type="ORF">BDW47DRAFT_103274</name>
</gene>
<dbReference type="Proteomes" id="UP000234585">
    <property type="component" value="Unassembled WGS sequence"/>
</dbReference>
<keyword evidence="1" id="KW-0539">Nucleus</keyword>